<comment type="caution">
    <text evidence="1">The sequence shown here is derived from an EMBL/GenBank/DDBJ whole genome shotgun (WGS) entry which is preliminary data.</text>
</comment>
<gene>
    <name evidence="1" type="ORF">QAD02_004606</name>
</gene>
<reference evidence="1" key="1">
    <citation type="submission" date="2023-04" db="EMBL/GenBank/DDBJ databases">
        <title>A chromosome-level genome assembly of the parasitoid wasp Eretmocerus hayati.</title>
        <authorList>
            <person name="Zhong Y."/>
            <person name="Liu S."/>
            <person name="Liu Y."/>
        </authorList>
    </citation>
    <scope>NUCLEOTIDE SEQUENCE</scope>
    <source>
        <strain evidence="1">ZJU_SS_LIU_2023</strain>
    </source>
</reference>
<name>A0ACC2NQ14_9HYME</name>
<organism evidence="1 2">
    <name type="scientific">Eretmocerus hayati</name>
    <dbReference type="NCBI Taxonomy" id="131215"/>
    <lineage>
        <taxon>Eukaryota</taxon>
        <taxon>Metazoa</taxon>
        <taxon>Ecdysozoa</taxon>
        <taxon>Arthropoda</taxon>
        <taxon>Hexapoda</taxon>
        <taxon>Insecta</taxon>
        <taxon>Pterygota</taxon>
        <taxon>Neoptera</taxon>
        <taxon>Endopterygota</taxon>
        <taxon>Hymenoptera</taxon>
        <taxon>Apocrita</taxon>
        <taxon>Proctotrupomorpha</taxon>
        <taxon>Chalcidoidea</taxon>
        <taxon>Aphelinidae</taxon>
        <taxon>Aphelininae</taxon>
        <taxon>Eretmocerus</taxon>
    </lineage>
</organism>
<evidence type="ECO:0000313" key="1">
    <source>
        <dbReference type="EMBL" id="KAJ8673344.1"/>
    </source>
</evidence>
<accession>A0ACC2NQ14</accession>
<protein>
    <submittedName>
        <fullName evidence="1">Uncharacterized protein</fullName>
    </submittedName>
</protein>
<sequence>MLATSRCVLKIVSKKCSRISVPLKNVQVMAFSCAHEPAVEKQVLVDGININYVKVGEGEHPVLLLPGSMGSIWTDFKPQIDQLNREEFTIVAWDPPGYGKSRPPDRTFPRDFYLKDAVWACNLMKTLKYDNFSLLGWSDGGISALILAAKFPENTRKLVVTGANAYVTPEEMKIYEKIRDISTWSERMRAPLIALYGEEYFQKTWSNWIDGMKDIFDHNGGDVCKADLPKIQCPTLIVHGEKDAMVLPEHPDYLNKNIKNSRVEIFTVGAHNLHLRYAEEFNAIVEDFLLE</sequence>
<dbReference type="EMBL" id="CM056743">
    <property type="protein sequence ID" value="KAJ8673344.1"/>
    <property type="molecule type" value="Genomic_DNA"/>
</dbReference>
<keyword evidence="2" id="KW-1185">Reference proteome</keyword>
<proteinExistence type="predicted"/>
<dbReference type="Proteomes" id="UP001239111">
    <property type="component" value="Chromosome 3"/>
</dbReference>
<evidence type="ECO:0000313" key="2">
    <source>
        <dbReference type="Proteomes" id="UP001239111"/>
    </source>
</evidence>